<evidence type="ECO:0000256" key="1">
    <source>
        <dbReference type="SAM" id="SignalP"/>
    </source>
</evidence>
<sequence>MKLFTLLAFLSLIATYSFAQPGSLDLSFNDSGKF</sequence>
<dbReference type="Proteomes" id="UP000199031">
    <property type="component" value="Unassembled WGS sequence"/>
</dbReference>
<keyword evidence="3" id="KW-1185">Reference proteome</keyword>
<dbReference type="AlphaFoldDB" id="A0A1I5ZAY5"/>
<accession>A0A1I5ZAY5</accession>
<feature type="chain" id="PRO_5011733993" evidence="1">
    <location>
        <begin position="20"/>
        <end position="34"/>
    </location>
</feature>
<feature type="signal peptide" evidence="1">
    <location>
        <begin position="1"/>
        <end position="19"/>
    </location>
</feature>
<protein>
    <submittedName>
        <fullName evidence="2">Uncharacterized protein</fullName>
    </submittedName>
</protein>
<keyword evidence="1" id="KW-0732">Signal</keyword>
<dbReference type="STRING" id="1465490.SAMN05444277_11873"/>
<gene>
    <name evidence="2" type="ORF">SAMN05444277_11873</name>
</gene>
<organism evidence="2 3">
    <name type="scientific">Parafilimonas terrae</name>
    <dbReference type="NCBI Taxonomy" id="1465490"/>
    <lineage>
        <taxon>Bacteria</taxon>
        <taxon>Pseudomonadati</taxon>
        <taxon>Bacteroidota</taxon>
        <taxon>Chitinophagia</taxon>
        <taxon>Chitinophagales</taxon>
        <taxon>Chitinophagaceae</taxon>
        <taxon>Parafilimonas</taxon>
    </lineage>
</organism>
<dbReference type="EMBL" id="FOXQ01000018">
    <property type="protein sequence ID" value="SFQ53676.1"/>
    <property type="molecule type" value="Genomic_DNA"/>
</dbReference>
<evidence type="ECO:0000313" key="2">
    <source>
        <dbReference type="EMBL" id="SFQ53676.1"/>
    </source>
</evidence>
<evidence type="ECO:0000313" key="3">
    <source>
        <dbReference type="Proteomes" id="UP000199031"/>
    </source>
</evidence>
<proteinExistence type="predicted"/>
<reference evidence="2 3" key="1">
    <citation type="submission" date="2016-10" db="EMBL/GenBank/DDBJ databases">
        <authorList>
            <person name="de Groot N.N."/>
        </authorList>
    </citation>
    <scope>NUCLEOTIDE SEQUENCE [LARGE SCALE GENOMIC DNA]</scope>
    <source>
        <strain evidence="2 3">DSM 28286</strain>
    </source>
</reference>
<name>A0A1I5ZAY5_9BACT</name>